<dbReference type="AlphaFoldDB" id="A0A067QJR5"/>
<evidence type="ECO:0000256" key="9">
    <source>
        <dbReference type="SAM" id="Phobius"/>
    </source>
</evidence>
<dbReference type="SUPFAM" id="SSF53850">
    <property type="entry name" value="Periplasmic binding protein-like II"/>
    <property type="match status" value="1"/>
</dbReference>
<gene>
    <name evidence="11" type="ORF">L798_01349</name>
</gene>
<organism evidence="11 12">
    <name type="scientific">Zootermopsis nevadensis</name>
    <name type="common">Dampwood termite</name>
    <dbReference type="NCBI Taxonomy" id="136037"/>
    <lineage>
        <taxon>Eukaryota</taxon>
        <taxon>Metazoa</taxon>
        <taxon>Ecdysozoa</taxon>
        <taxon>Arthropoda</taxon>
        <taxon>Hexapoda</taxon>
        <taxon>Insecta</taxon>
        <taxon>Pterygota</taxon>
        <taxon>Neoptera</taxon>
        <taxon>Polyneoptera</taxon>
        <taxon>Dictyoptera</taxon>
        <taxon>Blattodea</taxon>
        <taxon>Blattoidea</taxon>
        <taxon>Termitoidae</taxon>
        <taxon>Termopsidae</taxon>
        <taxon>Zootermopsis</taxon>
    </lineage>
</organism>
<evidence type="ECO:0000259" key="10">
    <source>
        <dbReference type="Pfam" id="PF00060"/>
    </source>
</evidence>
<feature type="transmembrane region" description="Helical" evidence="9">
    <location>
        <begin position="663"/>
        <end position="684"/>
    </location>
</feature>
<reference evidence="11 12" key="1">
    <citation type="journal article" date="2014" name="Nat. Commun.">
        <title>Molecular traces of alternative social organization in a termite genome.</title>
        <authorList>
            <person name="Terrapon N."/>
            <person name="Li C."/>
            <person name="Robertson H.M."/>
            <person name="Ji L."/>
            <person name="Meng X."/>
            <person name="Booth W."/>
            <person name="Chen Z."/>
            <person name="Childers C.P."/>
            <person name="Glastad K.M."/>
            <person name="Gokhale K."/>
            <person name="Gowin J."/>
            <person name="Gronenberg W."/>
            <person name="Hermansen R.A."/>
            <person name="Hu H."/>
            <person name="Hunt B.G."/>
            <person name="Huylmans A.K."/>
            <person name="Khalil S.M."/>
            <person name="Mitchell R.D."/>
            <person name="Munoz-Torres M.C."/>
            <person name="Mustard J.A."/>
            <person name="Pan H."/>
            <person name="Reese J.T."/>
            <person name="Scharf M.E."/>
            <person name="Sun F."/>
            <person name="Vogel H."/>
            <person name="Xiao J."/>
            <person name="Yang W."/>
            <person name="Yang Z."/>
            <person name="Yang Z."/>
            <person name="Zhou J."/>
            <person name="Zhu J."/>
            <person name="Brent C.S."/>
            <person name="Elsik C.G."/>
            <person name="Goodisman M.A."/>
            <person name="Liberles D.A."/>
            <person name="Roe R.M."/>
            <person name="Vargo E.L."/>
            <person name="Vilcinskas A."/>
            <person name="Wang J."/>
            <person name="Bornberg-Bauer E."/>
            <person name="Korb J."/>
            <person name="Zhang G."/>
            <person name="Liebig J."/>
        </authorList>
    </citation>
    <scope>NUCLEOTIDE SEQUENCE [LARGE SCALE GENOMIC DNA]</scope>
    <source>
        <tissue evidence="11">Whole organism</tissue>
    </source>
</reference>
<dbReference type="Proteomes" id="UP000027135">
    <property type="component" value="Unassembled WGS sequence"/>
</dbReference>
<keyword evidence="6 9" id="KW-0472">Membrane</keyword>
<evidence type="ECO:0000256" key="8">
    <source>
        <dbReference type="ARBA" id="ARBA00023180"/>
    </source>
</evidence>
<keyword evidence="7" id="KW-0675">Receptor</keyword>
<keyword evidence="8" id="KW-0325">Glycoprotein</keyword>
<name>A0A067QJR5_ZOONE</name>
<dbReference type="Pfam" id="PF00060">
    <property type="entry name" value="Lig_chan"/>
    <property type="match status" value="1"/>
</dbReference>
<evidence type="ECO:0000256" key="3">
    <source>
        <dbReference type="ARBA" id="ARBA00022475"/>
    </source>
</evidence>
<keyword evidence="5 9" id="KW-1133">Transmembrane helix</keyword>
<evidence type="ECO:0000256" key="4">
    <source>
        <dbReference type="ARBA" id="ARBA00022692"/>
    </source>
</evidence>
<dbReference type="Gene3D" id="1.10.287.70">
    <property type="match status" value="1"/>
</dbReference>
<evidence type="ECO:0000256" key="6">
    <source>
        <dbReference type="ARBA" id="ARBA00023136"/>
    </source>
</evidence>
<evidence type="ECO:0000256" key="2">
    <source>
        <dbReference type="ARBA" id="ARBA00008685"/>
    </source>
</evidence>
<comment type="subcellular location">
    <subcellularLocation>
        <location evidence="1">Cell membrane</location>
        <topology evidence="1">Multi-pass membrane protein</topology>
    </subcellularLocation>
</comment>
<dbReference type="eggNOG" id="KOG1052">
    <property type="taxonomic scope" value="Eukaryota"/>
</dbReference>
<evidence type="ECO:0000256" key="7">
    <source>
        <dbReference type="ARBA" id="ARBA00023170"/>
    </source>
</evidence>
<sequence>MVLFKSYSNMPCYEFQMASLPVKKFLHLVLIGMLIVIGPARGRVLLTEEQNHMALCVEAIAQKYFSDGRSLLFSVPRDVREVTGRPRVQLSYGDDLDLVNSVLQKINENMSCPVQFPSDAEVTMTAETNYNYIIFIWREQEHENVIDCLRRQLDTLSDSEIQQWNPRGRFVVVVTDHNSGTPRSLAHEIYETMWEEHSIFDNVVIISNSERNHLQKQMRNLSSEGAIFDLFSGFPYQRGNCGKVNEVTLMDQCIVQSNVTFPSRANLFPPKIPKDFQNCVIRVATIGIEPFVILNKNHTRKDGTTEYDVRGFSVEFFLLSARKMNMTVVFLPPVLEITFQGGWTVMENLVGGSAEVIVGLVPMLPIIITPDSEPSIPYIHGTIKWLVPCPQAMPRVEKIITMFDASVWLAITLCFVLTSVVFWCLASISDSLAMKESNTLQTITSCMYSTWAIFVGISVTEMPKTWKTRVFFVFYVCYCFAINTVFQAFFVSYLVEPGYEDRIETFDELVESNVSYGFNSAMETGILTTDYTEQIKLFASRRIDCSDMENCIKRILQDHDIATIAVPTYAKYVANKFGTEGKTDAPCTLDENLIDGSIVVLLRRGSPILNQLNKFIRLSQEGGLVDRYWAELNSDALLKRIPESDKDGSTGYFVFSVSHTGPAFALLLCGHALSLLVCLAECVYRRIKQRWSKENTGRRRSSNLQ</sequence>
<dbReference type="EMBL" id="KK853275">
    <property type="protein sequence ID" value="KDR09085.1"/>
    <property type="molecule type" value="Genomic_DNA"/>
</dbReference>
<protein>
    <recommendedName>
        <fullName evidence="10">Ionotropic glutamate receptor C-terminal domain-containing protein</fullName>
    </recommendedName>
</protein>
<dbReference type="GO" id="GO:0005886">
    <property type="term" value="C:plasma membrane"/>
    <property type="evidence" value="ECO:0007669"/>
    <property type="project" value="UniProtKB-SubCell"/>
</dbReference>
<dbReference type="PANTHER" id="PTHR42643:SF30">
    <property type="entry name" value="IONOTROPIC RECEPTOR 40A-RELATED"/>
    <property type="match status" value="1"/>
</dbReference>
<proteinExistence type="inferred from homology"/>
<evidence type="ECO:0000256" key="5">
    <source>
        <dbReference type="ARBA" id="ARBA00022989"/>
    </source>
</evidence>
<evidence type="ECO:0000313" key="12">
    <source>
        <dbReference type="Proteomes" id="UP000027135"/>
    </source>
</evidence>
<dbReference type="Gene3D" id="3.40.190.10">
    <property type="entry name" value="Periplasmic binding protein-like II"/>
    <property type="match status" value="1"/>
</dbReference>
<feature type="domain" description="Ionotropic glutamate receptor C-terminal" evidence="10">
    <location>
        <begin position="405"/>
        <end position="562"/>
    </location>
</feature>
<dbReference type="FunCoup" id="A0A067QJR5">
    <property type="interactions" value="65"/>
</dbReference>
<accession>A0A067QJR5</accession>
<dbReference type="PANTHER" id="PTHR42643">
    <property type="entry name" value="IONOTROPIC RECEPTOR 20A-RELATED"/>
    <property type="match status" value="1"/>
</dbReference>
<feature type="transmembrane region" description="Helical" evidence="9">
    <location>
        <begin position="440"/>
        <end position="460"/>
    </location>
</feature>
<dbReference type="InterPro" id="IPR001320">
    <property type="entry name" value="Iontro_rcpt_C"/>
</dbReference>
<keyword evidence="3" id="KW-1003">Cell membrane</keyword>
<feature type="transmembrane region" description="Helical" evidence="9">
    <location>
        <begin position="472"/>
        <end position="495"/>
    </location>
</feature>
<dbReference type="InParanoid" id="A0A067QJR5"/>
<feature type="transmembrane region" description="Helical" evidence="9">
    <location>
        <begin position="405"/>
        <end position="428"/>
    </location>
</feature>
<keyword evidence="12" id="KW-1185">Reference proteome</keyword>
<feature type="transmembrane region" description="Helical" evidence="9">
    <location>
        <begin position="25"/>
        <end position="46"/>
    </location>
</feature>
<dbReference type="GO" id="GO:0050906">
    <property type="term" value="P:detection of stimulus involved in sensory perception"/>
    <property type="evidence" value="ECO:0007669"/>
    <property type="project" value="UniProtKB-ARBA"/>
</dbReference>
<keyword evidence="4 9" id="KW-0812">Transmembrane</keyword>
<evidence type="ECO:0000313" key="11">
    <source>
        <dbReference type="EMBL" id="KDR09085.1"/>
    </source>
</evidence>
<dbReference type="GO" id="GO:0015276">
    <property type="term" value="F:ligand-gated monoatomic ion channel activity"/>
    <property type="evidence" value="ECO:0007669"/>
    <property type="project" value="InterPro"/>
</dbReference>
<dbReference type="InterPro" id="IPR052192">
    <property type="entry name" value="Insect_Ionotropic_Sensory_Rcpt"/>
</dbReference>
<comment type="similarity">
    <text evidence="2">Belongs to the glutamate-gated ion channel (TC 1.A.10.1) family.</text>
</comment>
<evidence type="ECO:0000256" key="1">
    <source>
        <dbReference type="ARBA" id="ARBA00004651"/>
    </source>
</evidence>